<feature type="transmembrane region" description="Helical" evidence="7">
    <location>
        <begin position="179"/>
        <end position="212"/>
    </location>
</feature>
<protein>
    <submittedName>
        <fullName evidence="10">Prepilin peptidase</fullName>
    </submittedName>
</protein>
<feature type="domain" description="Prepilin peptidase A24 N-terminal" evidence="9">
    <location>
        <begin position="12"/>
        <end position="91"/>
    </location>
</feature>
<dbReference type="KEGG" id="hmn:HM131_08740"/>
<dbReference type="Proteomes" id="UP000192527">
    <property type="component" value="Chromosome"/>
</dbReference>
<evidence type="ECO:0000313" key="10">
    <source>
        <dbReference type="EMBL" id="ARI76921.1"/>
    </source>
</evidence>
<evidence type="ECO:0000256" key="7">
    <source>
        <dbReference type="SAM" id="Phobius"/>
    </source>
</evidence>
<dbReference type="STRING" id="402384.HM131_08740"/>
<keyword evidence="3" id="KW-1003">Cell membrane</keyword>
<evidence type="ECO:0000259" key="8">
    <source>
        <dbReference type="Pfam" id="PF01478"/>
    </source>
</evidence>
<feature type="transmembrane region" description="Helical" evidence="7">
    <location>
        <begin position="224"/>
        <end position="247"/>
    </location>
</feature>
<evidence type="ECO:0000256" key="4">
    <source>
        <dbReference type="ARBA" id="ARBA00022692"/>
    </source>
</evidence>
<dbReference type="EMBL" id="CP020772">
    <property type="protein sequence ID" value="ARI76921.1"/>
    <property type="molecule type" value="Genomic_DNA"/>
</dbReference>
<evidence type="ECO:0000313" key="11">
    <source>
        <dbReference type="Proteomes" id="UP000192527"/>
    </source>
</evidence>
<feature type="domain" description="Prepilin type IV endopeptidase peptidase" evidence="8">
    <location>
        <begin position="105"/>
        <end position="207"/>
    </location>
</feature>
<dbReference type="InterPro" id="IPR010627">
    <property type="entry name" value="Prepilin_pept_A24_N"/>
</dbReference>
<keyword evidence="5 7" id="KW-1133">Transmembrane helix</keyword>
<dbReference type="RefSeq" id="WP_085029396.1">
    <property type="nucleotide sequence ID" value="NZ_CP020772.1"/>
</dbReference>
<keyword evidence="6 7" id="KW-0472">Membrane</keyword>
<evidence type="ECO:0000259" key="9">
    <source>
        <dbReference type="Pfam" id="PF06750"/>
    </source>
</evidence>
<dbReference type="PANTHER" id="PTHR30487">
    <property type="entry name" value="TYPE 4 PREPILIN-LIKE PROTEINS LEADER PEPTIDE-PROCESSING ENZYME"/>
    <property type="match status" value="1"/>
</dbReference>
<evidence type="ECO:0000256" key="1">
    <source>
        <dbReference type="ARBA" id="ARBA00004651"/>
    </source>
</evidence>
<keyword evidence="4 7" id="KW-0812">Transmembrane</keyword>
<dbReference type="GO" id="GO:0005886">
    <property type="term" value="C:plasma membrane"/>
    <property type="evidence" value="ECO:0007669"/>
    <property type="project" value="UniProtKB-SubCell"/>
</dbReference>
<feature type="transmembrane region" description="Helical" evidence="7">
    <location>
        <begin position="6"/>
        <end position="27"/>
    </location>
</feature>
<dbReference type="OrthoDB" id="9789291at2"/>
<dbReference type="PANTHER" id="PTHR30487:SF0">
    <property type="entry name" value="PREPILIN LEADER PEPTIDASE_N-METHYLTRANSFERASE-RELATED"/>
    <property type="match status" value="1"/>
</dbReference>
<evidence type="ECO:0000256" key="6">
    <source>
        <dbReference type="ARBA" id="ARBA00023136"/>
    </source>
</evidence>
<dbReference type="GO" id="GO:0004190">
    <property type="term" value="F:aspartic-type endopeptidase activity"/>
    <property type="evidence" value="ECO:0007669"/>
    <property type="project" value="InterPro"/>
</dbReference>
<feature type="transmembrane region" description="Helical" evidence="7">
    <location>
        <begin position="127"/>
        <end position="144"/>
    </location>
</feature>
<gene>
    <name evidence="10" type="ORF">HM131_08740</name>
</gene>
<dbReference type="Gene3D" id="1.20.120.1220">
    <property type="match status" value="1"/>
</dbReference>
<dbReference type="AlphaFoldDB" id="A0A1W5ZUH2"/>
<dbReference type="Pfam" id="PF06750">
    <property type="entry name" value="A24_N_bact"/>
    <property type="match status" value="1"/>
</dbReference>
<name>A0A1W5ZUH2_9BACI</name>
<evidence type="ECO:0000256" key="5">
    <source>
        <dbReference type="ARBA" id="ARBA00022989"/>
    </source>
</evidence>
<dbReference type="GO" id="GO:0006465">
    <property type="term" value="P:signal peptide processing"/>
    <property type="evidence" value="ECO:0007669"/>
    <property type="project" value="TreeGrafter"/>
</dbReference>
<dbReference type="InterPro" id="IPR050882">
    <property type="entry name" value="Prepilin_peptidase/N-MTase"/>
</dbReference>
<proteinExistence type="inferred from homology"/>
<keyword evidence="11" id="KW-1185">Reference proteome</keyword>
<comment type="similarity">
    <text evidence="2">Belongs to the peptidase A24 family.</text>
</comment>
<reference evidence="10 11" key="1">
    <citation type="submission" date="2017-04" db="EMBL/GenBank/DDBJ databases">
        <title>The whole genome sequencing and assembly of Halobacillus mangrovi strain.</title>
        <authorList>
            <person name="Lee S.-J."/>
            <person name="Park M.-K."/>
            <person name="Kim J.-Y."/>
            <person name="Lee Y.-J."/>
            <person name="Yi H."/>
            <person name="Bahn Y.-S."/>
            <person name="Kim J.F."/>
            <person name="Lee D.-W."/>
        </authorList>
    </citation>
    <scope>NUCLEOTIDE SEQUENCE [LARGE SCALE GENOMIC DNA]</scope>
    <source>
        <strain evidence="10 11">KTB 131</strain>
    </source>
</reference>
<sequence>MTLFYSLYFLMLGFTLGSFFNVVGLRLPKGVLFKDERSYCPHCYHTLRWFELIPLISFMLQRGKCRHCQKCISPLYPIMETVNGIMFVLCYSLIGFQVELFLALAFISLFHIILVSDFVYMVIPDKVLLTFFCLFIVYRLYVPLAPWWNALLGGFIGIALTAAIILLSNGGMGGGDMKLFGLIGFVLGWKLLLLTLFLSTLTGALISSVLLMTGVIKRDQPFPFGPFIAISAVSSFFSGNIIIGWYVQTFF</sequence>
<feature type="transmembrane region" description="Helical" evidence="7">
    <location>
        <begin position="150"/>
        <end position="167"/>
    </location>
</feature>
<accession>A0A1W5ZUH2</accession>
<dbReference type="Pfam" id="PF01478">
    <property type="entry name" value="Peptidase_A24"/>
    <property type="match status" value="1"/>
</dbReference>
<evidence type="ECO:0000256" key="2">
    <source>
        <dbReference type="ARBA" id="ARBA00005801"/>
    </source>
</evidence>
<comment type="subcellular location">
    <subcellularLocation>
        <location evidence="1">Cell membrane</location>
        <topology evidence="1">Multi-pass membrane protein</topology>
    </subcellularLocation>
</comment>
<organism evidence="10 11">
    <name type="scientific">Halobacillus mangrovi</name>
    <dbReference type="NCBI Taxonomy" id="402384"/>
    <lineage>
        <taxon>Bacteria</taxon>
        <taxon>Bacillati</taxon>
        <taxon>Bacillota</taxon>
        <taxon>Bacilli</taxon>
        <taxon>Bacillales</taxon>
        <taxon>Bacillaceae</taxon>
        <taxon>Halobacillus</taxon>
    </lineage>
</organism>
<evidence type="ECO:0000256" key="3">
    <source>
        <dbReference type="ARBA" id="ARBA00022475"/>
    </source>
</evidence>
<dbReference type="InterPro" id="IPR000045">
    <property type="entry name" value="Prepilin_IV_endopep_pep"/>
</dbReference>